<keyword evidence="4 10" id="KW-0175">Coiled coil</keyword>
<dbReference type="FunFam" id="1.20.5.500:FF:000001">
    <property type="entry name" value="Type II keratin 23"/>
    <property type="match status" value="1"/>
</dbReference>
<keyword evidence="2" id="KW-0416">Keratin</keyword>
<dbReference type="GO" id="GO:0030855">
    <property type="term" value="P:epithelial cell differentiation"/>
    <property type="evidence" value="ECO:0007669"/>
    <property type="project" value="TreeGrafter"/>
</dbReference>
<dbReference type="GO" id="GO:0005198">
    <property type="term" value="F:structural molecule activity"/>
    <property type="evidence" value="ECO:0007669"/>
    <property type="project" value="InterPro"/>
</dbReference>
<evidence type="ECO:0000256" key="7">
    <source>
        <dbReference type="ARBA" id="ARBA00041710"/>
    </source>
</evidence>
<dbReference type="GO" id="GO:0005882">
    <property type="term" value="C:intermediate filament"/>
    <property type="evidence" value="ECO:0007669"/>
    <property type="project" value="UniProtKB-KW"/>
</dbReference>
<dbReference type="InterPro" id="IPR039008">
    <property type="entry name" value="IF_rod_dom"/>
</dbReference>
<evidence type="ECO:0000256" key="9">
    <source>
        <dbReference type="RuleBase" id="RU000685"/>
    </source>
</evidence>
<dbReference type="AlphaFoldDB" id="A0A8B9DT70"/>
<feature type="domain" description="IF rod" evidence="11">
    <location>
        <begin position="94"/>
        <end position="405"/>
    </location>
</feature>
<dbReference type="SMART" id="SM01391">
    <property type="entry name" value="Filament"/>
    <property type="match status" value="1"/>
</dbReference>
<dbReference type="PROSITE" id="PS00226">
    <property type="entry name" value="IF_ROD_1"/>
    <property type="match status" value="1"/>
</dbReference>
<dbReference type="PANTHER" id="PTHR23239:SF14">
    <property type="entry name" value="KERATIN, TYPE I CYTOSKELETAL 19"/>
    <property type="match status" value="1"/>
</dbReference>
<dbReference type="Pfam" id="PF00038">
    <property type="entry name" value="Filament"/>
    <property type="match status" value="1"/>
</dbReference>
<keyword evidence="13" id="KW-1185">Reference proteome</keyword>
<evidence type="ECO:0000256" key="6">
    <source>
        <dbReference type="ARBA" id="ARBA00040324"/>
    </source>
</evidence>
<proteinExistence type="inferred from homology"/>
<dbReference type="Ensembl" id="ENSACDT00005014315.1">
    <property type="protein sequence ID" value="ENSACDP00005011856.1"/>
    <property type="gene ID" value="ENSACDG00005008739.1"/>
</dbReference>
<dbReference type="Proteomes" id="UP000694521">
    <property type="component" value="Unplaced"/>
</dbReference>
<dbReference type="FunFam" id="1.20.5.170:FF:000002">
    <property type="entry name" value="Type I keratin KA11"/>
    <property type="match status" value="1"/>
</dbReference>
<evidence type="ECO:0000256" key="4">
    <source>
        <dbReference type="ARBA" id="ARBA00023054"/>
    </source>
</evidence>
<dbReference type="PRINTS" id="PR01248">
    <property type="entry name" value="TYPE1KERATIN"/>
</dbReference>
<dbReference type="Gene3D" id="1.20.5.500">
    <property type="entry name" value="Single helix bin"/>
    <property type="match status" value="1"/>
</dbReference>
<organism evidence="12 13">
    <name type="scientific">Anser cygnoides</name>
    <name type="common">Swan goose</name>
    <dbReference type="NCBI Taxonomy" id="8845"/>
    <lineage>
        <taxon>Eukaryota</taxon>
        <taxon>Metazoa</taxon>
        <taxon>Chordata</taxon>
        <taxon>Craniata</taxon>
        <taxon>Vertebrata</taxon>
        <taxon>Euteleostomi</taxon>
        <taxon>Archelosauria</taxon>
        <taxon>Archosauria</taxon>
        <taxon>Dinosauria</taxon>
        <taxon>Saurischia</taxon>
        <taxon>Theropoda</taxon>
        <taxon>Coelurosauria</taxon>
        <taxon>Aves</taxon>
        <taxon>Neognathae</taxon>
        <taxon>Galloanserae</taxon>
        <taxon>Anseriformes</taxon>
        <taxon>Anatidae</taxon>
        <taxon>Anserinae</taxon>
        <taxon>Anser</taxon>
    </lineage>
</organism>
<comment type="similarity">
    <text evidence="9">Belongs to the intermediate filament family.</text>
</comment>
<evidence type="ECO:0000256" key="1">
    <source>
        <dbReference type="ARBA" id="ARBA00022553"/>
    </source>
</evidence>
<evidence type="ECO:0000256" key="8">
    <source>
        <dbReference type="ARBA" id="ARBA00042489"/>
    </source>
</evidence>
<dbReference type="Gene3D" id="1.20.5.170">
    <property type="match status" value="1"/>
</dbReference>
<dbReference type="Gene3D" id="1.20.5.1160">
    <property type="entry name" value="Vasodilator-stimulated phosphoprotein"/>
    <property type="match status" value="1"/>
</dbReference>
<reference evidence="12" key="1">
    <citation type="submission" date="2025-08" db="UniProtKB">
        <authorList>
            <consortium name="Ensembl"/>
        </authorList>
    </citation>
    <scope>IDENTIFICATION</scope>
</reference>
<feature type="coiled-coil region" evidence="10">
    <location>
        <begin position="349"/>
        <end position="404"/>
    </location>
</feature>
<dbReference type="InterPro" id="IPR002957">
    <property type="entry name" value="Keratin_I"/>
</dbReference>
<protein>
    <recommendedName>
        <fullName evidence="6">Keratin, type I cytoskeletal 19</fullName>
    </recommendedName>
    <alternativeName>
        <fullName evidence="7">Cytokeratin-19</fullName>
    </alternativeName>
    <alternativeName>
        <fullName evidence="8">Keratin-19</fullName>
    </alternativeName>
</protein>
<name>A0A8B9DT70_ANSCY</name>
<feature type="coiled-coil region" evidence="10">
    <location>
        <begin position="197"/>
        <end position="238"/>
    </location>
</feature>
<keyword evidence="3 9" id="KW-0403">Intermediate filament</keyword>
<dbReference type="FunFam" id="1.20.5.1160:FF:000002">
    <property type="entry name" value="Type I keratin 10"/>
    <property type="match status" value="1"/>
</dbReference>
<comment type="function">
    <text evidence="5">Involved in the organization of myofibers. Together with KRT8, helps to link the contractile apparatus to dystrophin at the costameres of striated muscle.</text>
</comment>
<evidence type="ECO:0000256" key="2">
    <source>
        <dbReference type="ARBA" id="ARBA00022744"/>
    </source>
</evidence>
<dbReference type="SUPFAM" id="SSF64593">
    <property type="entry name" value="Intermediate filament protein, coiled coil region"/>
    <property type="match status" value="2"/>
</dbReference>
<evidence type="ECO:0000256" key="10">
    <source>
        <dbReference type="SAM" id="Coils"/>
    </source>
</evidence>
<accession>A0A8B9DT70</accession>
<dbReference type="GO" id="GO:0045109">
    <property type="term" value="P:intermediate filament organization"/>
    <property type="evidence" value="ECO:0007669"/>
    <property type="project" value="TreeGrafter"/>
</dbReference>
<dbReference type="PANTHER" id="PTHR23239">
    <property type="entry name" value="INTERMEDIATE FILAMENT"/>
    <property type="match status" value="1"/>
</dbReference>
<dbReference type="PROSITE" id="PS51842">
    <property type="entry name" value="IF_ROD_2"/>
    <property type="match status" value="1"/>
</dbReference>
<sequence>MASYSFRQTTSSVAGGPGGCSVRFGGGSFRAPSIHGGSGGRGVSVSSARFVSSGLGSSLGGGYGSGFSSSFGGGFGGGYGGGLGSGDGLLSGNEKTTMQNLNDRLASYLEKVRALEEANSDLETKIRDWYQKQGPSPARDYSPYHKTIEDLRDKILAATIDNSKIVLQIDNARLAADDFKTKFETEQALRMSVEADINGLRRVLDELTLARTDLELQIESLKEELAYLKKNHEEEMSALGGQVAGQVSVELDSAPGIDLSKILADMRDQYELMAEKNRKDAEAWFHSKTEELNREVAVNTEQLQSSKSEVTDLRRTLQGLEIELQSQLSMKGALESTLADTEGRYSAQLAHLQDLIGSIEAQLADLRADMERQNSEYKMLMDIKTRLEQEIATYRQLLEGQESQMFGSLSGTAGKDSFSSRKCLVVKEVLFSNRKKYIYYGRGVRFRERAVALMCVTGKI</sequence>
<evidence type="ECO:0000313" key="12">
    <source>
        <dbReference type="Ensembl" id="ENSACDP00005011856.1"/>
    </source>
</evidence>
<feature type="coiled-coil region" evidence="10">
    <location>
        <begin position="98"/>
        <end position="132"/>
    </location>
</feature>
<dbReference type="InterPro" id="IPR018039">
    <property type="entry name" value="IF_conserved"/>
</dbReference>
<evidence type="ECO:0000313" key="13">
    <source>
        <dbReference type="Proteomes" id="UP000694521"/>
    </source>
</evidence>
<evidence type="ECO:0000259" key="11">
    <source>
        <dbReference type="PROSITE" id="PS51842"/>
    </source>
</evidence>
<dbReference type="SUPFAM" id="SSF46579">
    <property type="entry name" value="Prefoldin"/>
    <property type="match status" value="1"/>
</dbReference>
<reference evidence="12" key="2">
    <citation type="submission" date="2025-09" db="UniProtKB">
        <authorList>
            <consortium name="Ensembl"/>
        </authorList>
    </citation>
    <scope>IDENTIFICATION</scope>
</reference>
<keyword evidence="1" id="KW-0597">Phosphoprotein</keyword>
<evidence type="ECO:0000256" key="5">
    <source>
        <dbReference type="ARBA" id="ARBA00037562"/>
    </source>
</evidence>
<evidence type="ECO:0000256" key="3">
    <source>
        <dbReference type="ARBA" id="ARBA00022754"/>
    </source>
</evidence>